<reference evidence="2" key="1">
    <citation type="journal article" date="2019" name="Int. J. Syst. Evol. Microbiol.">
        <title>The Global Catalogue of Microorganisms (GCM) 10K type strain sequencing project: providing services to taxonomists for standard genome sequencing and annotation.</title>
        <authorList>
            <consortium name="The Broad Institute Genomics Platform"/>
            <consortium name="The Broad Institute Genome Sequencing Center for Infectious Disease"/>
            <person name="Wu L."/>
            <person name="Ma J."/>
        </authorList>
    </citation>
    <scope>NUCLEOTIDE SEQUENCE [LARGE SCALE GENOMIC DNA]</scope>
    <source>
        <strain evidence="2">JCM 18401</strain>
    </source>
</reference>
<dbReference type="PIRSF" id="PIRSF030771">
    <property type="entry name" value="UCP030771"/>
    <property type="match status" value="1"/>
</dbReference>
<organism evidence="1 2">
    <name type="scientific">Ferrimonas pelagia</name>
    <dbReference type="NCBI Taxonomy" id="1177826"/>
    <lineage>
        <taxon>Bacteria</taxon>
        <taxon>Pseudomonadati</taxon>
        <taxon>Pseudomonadota</taxon>
        <taxon>Gammaproteobacteria</taxon>
        <taxon>Alteromonadales</taxon>
        <taxon>Ferrimonadaceae</taxon>
        <taxon>Ferrimonas</taxon>
    </lineage>
</organism>
<evidence type="ECO:0008006" key="3">
    <source>
        <dbReference type="Google" id="ProtNLM"/>
    </source>
</evidence>
<gene>
    <name evidence="1" type="ORF">GCM10023333_12450</name>
</gene>
<comment type="caution">
    <text evidence="1">The sequence shown here is derived from an EMBL/GenBank/DDBJ whole genome shotgun (WGS) entry which is preliminary data.</text>
</comment>
<dbReference type="RefSeq" id="WP_345334486.1">
    <property type="nucleotide sequence ID" value="NZ_BAABJZ010000016.1"/>
</dbReference>
<evidence type="ECO:0000313" key="2">
    <source>
        <dbReference type="Proteomes" id="UP001499988"/>
    </source>
</evidence>
<dbReference type="Proteomes" id="UP001499988">
    <property type="component" value="Unassembled WGS sequence"/>
</dbReference>
<protein>
    <recommendedName>
        <fullName evidence="3">DUF2190 family protein</fullName>
    </recommendedName>
</protein>
<name>A0ABP9EJC2_9GAMM</name>
<dbReference type="InterPro" id="IPR011231">
    <property type="entry name" value="Phage_VT1-Sakai_H0018"/>
</dbReference>
<keyword evidence="2" id="KW-1185">Reference proteome</keyword>
<dbReference type="Pfam" id="PF09956">
    <property type="entry name" value="Phage_cement_2"/>
    <property type="match status" value="1"/>
</dbReference>
<proteinExistence type="predicted"/>
<accession>A0ABP9EJC2</accession>
<evidence type="ECO:0000313" key="1">
    <source>
        <dbReference type="EMBL" id="GAA4879851.1"/>
    </source>
</evidence>
<sequence>MKNYVQKGDSLTLIATAIVTAGTPTQVGALVVVPHESAAVGQPFVGMRCGVYRCTTTITSDKTAGSKAYLKADGSITEVASGNTLVGAFTQDVSTGATEAEVLFTGQVV</sequence>
<dbReference type="EMBL" id="BAABJZ010000016">
    <property type="protein sequence ID" value="GAA4879851.1"/>
    <property type="molecule type" value="Genomic_DNA"/>
</dbReference>